<dbReference type="PANTHER" id="PTHR45630:SF17">
    <property type="entry name" value="CATION-TRANSPORTING ATPASE"/>
    <property type="match status" value="1"/>
</dbReference>
<keyword evidence="7" id="KW-1278">Translocase</keyword>
<evidence type="ECO:0000256" key="11">
    <source>
        <dbReference type="SAM" id="SignalP"/>
    </source>
</evidence>
<comment type="caution">
    <text evidence="12">The sequence shown here is derived from an EMBL/GenBank/DDBJ whole genome shotgun (WGS) entry which is preliminary data.</text>
</comment>
<evidence type="ECO:0000256" key="4">
    <source>
        <dbReference type="ARBA" id="ARBA00022741"/>
    </source>
</evidence>
<feature type="signal peptide" evidence="11">
    <location>
        <begin position="1"/>
        <end position="20"/>
    </location>
</feature>
<evidence type="ECO:0000256" key="7">
    <source>
        <dbReference type="ARBA" id="ARBA00022967"/>
    </source>
</evidence>
<evidence type="ECO:0000256" key="3">
    <source>
        <dbReference type="ARBA" id="ARBA00022723"/>
    </source>
</evidence>
<protein>
    <submittedName>
        <fullName evidence="12">Uncharacterized protein</fullName>
    </submittedName>
</protein>
<accession>A0ABN9GXM9</accession>
<keyword evidence="3" id="KW-0479">Metal-binding</keyword>
<organism evidence="12 13">
    <name type="scientific">Staurois parvus</name>
    <dbReference type="NCBI Taxonomy" id="386267"/>
    <lineage>
        <taxon>Eukaryota</taxon>
        <taxon>Metazoa</taxon>
        <taxon>Chordata</taxon>
        <taxon>Craniata</taxon>
        <taxon>Vertebrata</taxon>
        <taxon>Euteleostomi</taxon>
        <taxon>Amphibia</taxon>
        <taxon>Batrachia</taxon>
        <taxon>Anura</taxon>
        <taxon>Neobatrachia</taxon>
        <taxon>Ranoidea</taxon>
        <taxon>Ranidae</taxon>
        <taxon>Staurois</taxon>
    </lineage>
</organism>
<evidence type="ECO:0000313" key="12">
    <source>
        <dbReference type="EMBL" id="CAI9612183.1"/>
    </source>
</evidence>
<dbReference type="PANTHER" id="PTHR45630">
    <property type="entry name" value="CATION-TRANSPORTING ATPASE-RELATED"/>
    <property type="match status" value="1"/>
</dbReference>
<name>A0ABN9GXM9_9NEOB</name>
<feature type="non-terminal residue" evidence="12">
    <location>
        <position position="94"/>
    </location>
</feature>
<keyword evidence="8 10" id="KW-1133">Transmembrane helix</keyword>
<feature type="transmembrane region" description="Helical" evidence="10">
    <location>
        <begin position="12"/>
        <end position="35"/>
    </location>
</feature>
<evidence type="ECO:0000256" key="6">
    <source>
        <dbReference type="ARBA" id="ARBA00022842"/>
    </source>
</evidence>
<evidence type="ECO:0000256" key="10">
    <source>
        <dbReference type="SAM" id="Phobius"/>
    </source>
</evidence>
<dbReference type="PROSITE" id="PS00154">
    <property type="entry name" value="ATPASE_E1_E2"/>
    <property type="match status" value="1"/>
</dbReference>
<dbReference type="Gene3D" id="3.40.50.1000">
    <property type="entry name" value="HAD superfamily/HAD-like"/>
    <property type="match status" value="1"/>
</dbReference>
<evidence type="ECO:0000256" key="5">
    <source>
        <dbReference type="ARBA" id="ARBA00022840"/>
    </source>
</evidence>
<keyword evidence="2 10" id="KW-0812">Transmembrane</keyword>
<reference evidence="12" key="1">
    <citation type="submission" date="2023-05" db="EMBL/GenBank/DDBJ databases">
        <authorList>
            <person name="Stuckert A."/>
        </authorList>
    </citation>
    <scope>NUCLEOTIDE SEQUENCE</scope>
</reference>
<dbReference type="InterPro" id="IPR018303">
    <property type="entry name" value="ATPase_P-typ_P_site"/>
</dbReference>
<dbReference type="InterPro" id="IPR023298">
    <property type="entry name" value="ATPase_P-typ_TM_dom_sf"/>
</dbReference>
<keyword evidence="5" id="KW-0067">ATP-binding</keyword>
<evidence type="ECO:0000256" key="1">
    <source>
        <dbReference type="ARBA" id="ARBA00004141"/>
    </source>
</evidence>
<gene>
    <name evidence="12" type="ORF">SPARVUS_LOCUS14659775</name>
</gene>
<comment type="subcellular location">
    <subcellularLocation>
        <location evidence="1">Membrane</location>
        <topology evidence="1">Multi-pass membrane protein</topology>
    </subcellularLocation>
</comment>
<dbReference type="InterPro" id="IPR023214">
    <property type="entry name" value="HAD_sf"/>
</dbReference>
<keyword evidence="6" id="KW-0460">Magnesium</keyword>
<proteinExistence type="predicted"/>
<dbReference type="SUPFAM" id="SSF81665">
    <property type="entry name" value="Calcium ATPase, transmembrane domain M"/>
    <property type="match status" value="1"/>
</dbReference>
<evidence type="ECO:0000256" key="2">
    <source>
        <dbReference type="ARBA" id="ARBA00022692"/>
    </source>
</evidence>
<dbReference type="Proteomes" id="UP001162483">
    <property type="component" value="Unassembled WGS sequence"/>
</dbReference>
<evidence type="ECO:0000256" key="9">
    <source>
        <dbReference type="ARBA" id="ARBA00023136"/>
    </source>
</evidence>
<feature type="chain" id="PRO_5047166052" evidence="11">
    <location>
        <begin position="21"/>
        <end position="94"/>
    </location>
</feature>
<evidence type="ECO:0000256" key="8">
    <source>
        <dbReference type="ARBA" id="ARBA00022989"/>
    </source>
</evidence>
<keyword evidence="11" id="KW-0732">Signal</keyword>
<dbReference type="InterPro" id="IPR006544">
    <property type="entry name" value="P-type_TPase_V"/>
</dbReference>
<keyword evidence="9 10" id="KW-0472">Membrane</keyword>
<keyword evidence="13" id="KW-1185">Reference proteome</keyword>
<keyword evidence="4" id="KW-0547">Nucleotide-binding</keyword>
<dbReference type="EMBL" id="CATNWA010019248">
    <property type="protein sequence ID" value="CAI9612183.1"/>
    <property type="molecule type" value="Genomic_DNA"/>
</dbReference>
<evidence type="ECO:0000313" key="13">
    <source>
        <dbReference type="Proteomes" id="UP001162483"/>
    </source>
</evidence>
<sequence length="94" mass="10393">MHGASVQNIVLMSFLMPTAAVDPGIPVFVTLSFLYGQTRLKKRGIFCISPQRINLAGQLNLVCFDKTGTLTENILDLYGIVPCDNSRFQDMTLL</sequence>
<dbReference type="Gene3D" id="1.20.1110.10">
    <property type="entry name" value="Calcium-transporting ATPase, transmembrane domain"/>
    <property type="match status" value="1"/>
</dbReference>